<dbReference type="CDD" id="cd00158">
    <property type="entry name" value="RHOD"/>
    <property type="match status" value="1"/>
</dbReference>
<name>A0ABX1JUF4_9MICC</name>
<evidence type="ECO:0000313" key="2">
    <source>
        <dbReference type="EMBL" id="NKX51941.1"/>
    </source>
</evidence>
<keyword evidence="3" id="KW-1185">Reference proteome</keyword>
<evidence type="ECO:0000313" key="3">
    <source>
        <dbReference type="Proteomes" id="UP000523795"/>
    </source>
</evidence>
<dbReference type="PROSITE" id="PS50206">
    <property type="entry name" value="RHODANESE_3"/>
    <property type="match status" value="1"/>
</dbReference>
<evidence type="ECO:0000259" key="1">
    <source>
        <dbReference type="PROSITE" id="PS50206"/>
    </source>
</evidence>
<accession>A0ABX1JUF4</accession>
<protein>
    <submittedName>
        <fullName evidence="2">Rhodanese-like domain-containing protein</fullName>
    </submittedName>
</protein>
<dbReference type="SUPFAM" id="SSF52821">
    <property type="entry name" value="Rhodanese/Cell cycle control phosphatase"/>
    <property type="match status" value="1"/>
</dbReference>
<dbReference type="Proteomes" id="UP000523795">
    <property type="component" value="Unassembled WGS sequence"/>
</dbReference>
<dbReference type="InterPro" id="IPR001763">
    <property type="entry name" value="Rhodanese-like_dom"/>
</dbReference>
<feature type="domain" description="Rhodanese" evidence="1">
    <location>
        <begin position="11"/>
        <end position="56"/>
    </location>
</feature>
<dbReference type="Pfam" id="PF00581">
    <property type="entry name" value="Rhodanese"/>
    <property type="match status" value="1"/>
</dbReference>
<gene>
    <name evidence="2" type="ORF">HER39_15485</name>
</gene>
<proteinExistence type="predicted"/>
<dbReference type="EMBL" id="JAAZSR010000353">
    <property type="protein sequence ID" value="NKX51941.1"/>
    <property type="molecule type" value="Genomic_DNA"/>
</dbReference>
<feature type="non-terminal residue" evidence="2">
    <location>
        <position position="1"/>
    </location>
</feature>
<comment type="caution">
    <text evidence="2">The sequence shown here is derived from an EMBL/GenBank/DDBJ whole genome shotgun (WGS) entry which is preliminary data.</text>
</comment>
<dbReference type="Gene3D" id="3.40.250.10">
    <property type="entry name" value="Rhodanese-like domain"/>
    <property type="match status" value="1"/>
</dbReference>
<reference evidence="2 3" key="1">
    <citation type="submission" date="2020-04" db="EMBL/GenBank/DDBJ databases">
        <authorList>
            <person name="Liu S."/>
        </authorList>
    </citation>
    <scope>NUCLEOTIDE SEQUENCE [LARGE SCALE GENOMIC DNA]</scope>
    <source>
        <strain evidence="2 3">CGMCC 1.15091</strain>
    </source>
</reference>
<sequence length="64" mass="6956">AGRVLWNLDQLPTDGTIVTYCQSGVRNSVAASALRRAGYDVVELDGSYAAWENFQSSRKSAPVH</sequence>
<organism evidence="2 3">
    <name type="scientific">Arthrobacter deserti</name>
    <dbReference type="NCBI Taxonomy" id="1742687"/>
    <lineage>
        <taxon>Bacteria</taxon>
        <taxon>Bacillati</taxon>
        <taxon>Actinomycetota</taxon>
        <taxon>Actinomycetes</taxon>
        <taxon>Micrococcales</taxon>
        <taxon>Micrococcaceae</taxon>
        <taxon>Arthrobacter</taxon>
    </lineage>
</organism>
<dbReference type="InterPro" id="IPR036873">
    <property type="entry name" value="Rhodanese-like_dom_sf"/>
</dbReference>